<dbReference type="InterPro" id="IPR006580">
    <property type="entry name" value="Znf_TTF"/>
</dbReference>
<dbReference type="InterPro" id="IPR025398">
    <property type="entry name" value="DUF4371"/>
</dbReference>
<dbReference type="PANTHER" id="PTHR11697:SF230">
    <property type="entry name" value="ZINC FINGER, MYM DOMAIN CONTAINING 1"/>
    <property type="match status" value="1"/>
</dbReference>
<proteinExistence type="predicted"/>
<accession>A0ABM3RHE4</accession>
<sequence>MAVSAARRLGLDPPEFFSEGEDEDAEEEEVNSPEDQDIQDGSSMAPHPNMLSCPIVDGYPSVLEYSLEVDAVFCLLCFLFNKPNGHPGQRAFTVDGFRNWKKVRNGMRCPLLNHVGKDPNSSHKLCEQACEDLLNQAQHMPHVIMRQTLQQIADNRLRLKASIDAVLYLVFQGCAMRGHDEKRGSVNRGDFLELVTLLSSYDKNVAKVVLDNAPKNSSYISSDSQKEILQVVSEKVKWEIREEINNANYCIIVDEASDMSRKEQMAIVLRYVDNDGFVRERFFSLVHVSDTLSMTLKNEICSVLSHYDFDIRNIRGQGYDGASNMRGEWNGLQALISRECPYSYYIHGFAHRLQLALVAASKEVIPVYQFFSKLASIVTFVLGSCKHSDELRATFATEIASLIESNELQTGTGLNQMMNLQRPGDIRWSSHLKSISSLIKMFRATCNVLGKIVDEGNTPSQRGEAFSSLEAMNSFEFVFVLHLMKEIMEITDSLCQALQRKSQDILNAMHLVSSTKDLLQNLRDNGWETLLAKVKSFCEVQSVDVPDMSTCYVERRGRARRQRYIVSVEHHYRVDIFNAAIDFQLQELNNRFSEKAVELLMLSCALDPREWFYPQDFTDFEKEELRVQLLHFEAEITKNGDAQKLSGISELCRWLVETRK</sequence>
<dbReference type="InterPro" id="IPR012337">
    <property type="entry name" value="RNaseH-like_sf"/>
</dbReference>
<name>A0ABM3RHE4_SPIOL</name>
<dbReference type="Proteomes" id="UP000813463">
    <property type="component" value="Chromosome 3"/>
</dbReference>
<dbReference type="InterPro" id="IPR055298">
    <property type="entry name" value="AtLOH3-like"/>
</dbReference>
<reference evidence="3" key="1">
    <citation type="journal article" date="2021" name="Nat. Commun.">
        <title>Genomic analyses provide insights into spinach domestication and the genetic basis of agronomic traits.</title>
        <authorList>
            <person name="Cai X."/>
            <person name="Sun X."/>
            <person name="Xu C."/>
            <person name="Sun H."/>
            <person name="Wang X."/>
            <person name="Ge C."/>
            <person name="Zhang Z."/>
            <person name="Wang Q."/>
            <person name="Fei Z."/>
            <person name="Jiao C."/>
            <person name="Wang Q."/>
        </authorList>
    </citation>
    <scope>NUCLEOTIDE SEQUENCE [LARGE SCALE GENOMIC DNA]</scope>
    <source>
        <strain evidence="3">cv. Varoflay</strain>
    </source>
</reference>
<dbReference type="SUPFAM" id="SSF53098">
    <property type="entry name" value="Ribonuclease H-like"/>
    <property type="match status" value="1"/>
</dbReference>
<evidence type="ECO:0000256" key="1">
    <source>
        <dbReference type="SAM" id="MobiDB-lite"/>
    </source>
</evidence>
<dbReference type="GeneID" id="110785262"/>
<protein>
    <recommendedName>
        <fullName evidence="2">TTF-type domain-containing protein</fullName>
    </recommendedName>
</protein>
<dbReference type="Pfam" id="PF14291">
    <property type="entry name" value="DUF4371"/>
    <property type="match status" value="1"/>
</dbReference>
<organism evidence="3 4">
    <name type="scientific">Spinacia oleracea</name>
    <name type="common">Spinach</name>
    <dbReference type="NCBI Taxonomy" id="3562"/>
    <lineage>
        <taxon>Eukaryota</taxon>
        <taxon>Viridiplantae</taxon>
        <taxon>Streptophyta</taxon>
        <taxon>Embryophyta</taxon>
        <taxon>Tracheophyta</taxon>
        <taxon>Spermatophyta</taxon>
        <taxon>Magnoliopsida</taxon>
        <taxon>eudicotyledons</taxon>
        <taxon>Gunneridae</taxon>
        <taxon>Pentapetalae</taxon>
        <taxon>Caryophyllales</taxon>
        <taxon>Chenopodiaceae</taxon>
        <taxon>Chenopodioideae</taxon>
        <taxon>Anserineae</taxon>
        <taxon>Spinacia</taxon>
    </lineage>
</organism>
<feature type="domain" description="TTF-type" evidence="2">
    <location>
        <begin position="47"/>
        <end position="146"/>
    </location>
</feature>
<evidence type="ECO:0000313" key="4">
    <source>
        <dbReference type="RefSeq" id="XP_056695036.1"/>
    </source>
</evidence>
<feature type="region of interest" description="Disordered" evidence="1">
    <location>
        <begin position="1"/>
        <end position="46"/>
    </location>
</feature>
<reference evidence="4" key="2">
    <citation type="submission" date="2025-08" db="UniProtKB">
        <authorList>
            <consortium name="RefSeq"/>
        </authorList>
    </citation>
    <scope>IDENTIFICATION</scope>
    <source>
        <tissue evidence="4">Leaf</tissue>
    </source>
</reference>
<evidence type="ECO:0000313" key="3">
    <source>
        <dbReference type="Proteomes" id="UP000813463"/>
    </source>
</evidence>
<feature type="compositionally biased region" description="Acidic residues" evidence="1">
    <location>
        <begin position="18"/>
        <end position="38"/>
    </location>
</feature>
<dbReference type="RefSeq" id="XP_056695036.1">
    <property type="nucleotide sequence ID" value="XM_056839058.1"/>
</dbReference>
<gene>
    <name evidence="4" type="primary">LOC110785262</name>
</gene>
<evidence type="ECO:0000259" key="2">
    <source>
        <dbReference type="SMART" id="SM00597"/>
    </source>
</evidence>
<dbReference type="SMART" id="SM00597">
    <property type="entry name" value="ZnF_TTF"/>
    <property type="match status" value="1"/>
</dbReference>
<dbReference type="PANTHER" id="PTHR11697">
    <property type="entry name" value="GENERAL TRANSCRIPTION FACTOR 2-RELATED ZINC FINGER PROTEIN"/>
    <property type="match status" value="1"/>
</dbReference>
<keyword evidence="3" id="KW-1185">Reference proteome</keyword>